<feature type="compositionally biased region" description="Basic and acidic residues" evidence="1">
    <location>
        <begin position="71"/>
        <end position="86"/>
    </location>
</feature>
<evidence type="ECO:0000256" key="1">
    <source>
        <dbReference type="SAM" id="MobiDB-lite"/>
    </source>
</evidence>
<evidence type="ECO:0000313" key="2">
    <source>
        <dbReference type="EMBL" id="CAH9077984.1"/>
    </source>
</evidence>
<proteinExistence type="predicted"/>
<reference evidence="2" key="1">
    <citation type="submission" date="2022-07" db="EMBL/GenBank/DDBJ databases">
        <authorList>
            <person name="Macas J."/>
            <person name="Novak P."/>
            <person name="Neumann P."/>
        </authorList>
    </citation>
    <scope>NUCLEOTIDE SEQUENCE</scope>
</reference>
<feature type="compositionally biased region" description="Basic and acidic residues" evidence="1">
    <location>
        <begin position="14"/>
        <end position="63"/>
    </location>
</feature>
<accession>A0AAV0CID1</accession>
<dbReference type="EMBL" id="CAMAPF010000031">
    <property type="protein sequence ID" value="CAH9077984.1"/>
    <property type="molecule type" value="Genomic_DNA"/>
</dbReference>
<dbReference type="Proteomes" id="UP001152523">
    <property type="component" value="Unassembled WGS sequence"/>
</dbReference>
<sequence length="149" mass="16342">MDPKAFAKLSKQLAMEKKKDEGPPTQRIVDEFFKKPEAVKNHEGEGPSKAADEEGSKVAELKRKNAGKGTKPPEKKQKKGAVEQKEAPIVIVEEHSSSEAPAQKVGVAWLTENINFSVKKKSAIMHGTLDPKEFLRGAIPLTDKSVLSR</sequence>
<protein>
    <submittedName>
        <fullName evidence="2">Uncharacterized protein</fullName>
    </submittedName>
</protein>
<keyword evidence="3" id="KW-1185">Reference proteome</keyword>
<organism evidence="2 3">
    <name type="scientific">Cuscuta epithymum</name>
    <dbReference type="NCBI Taxonomy" id="186058"/>
    <lineage>
        <taxon>Eukaryota</taxon>
        <taxon>Viridiplantae</taxon>
        <taxon>Streptophyta</taxon>
        <taxon>Embryophyta</taxon>
        <taxon>Tracheophyta</taxon>
        <taxon>Spermatophyta</taxon>
        <taxon>Magnoliopsida</taxon>
        <taxon>eudicotyledons</taxon>
        <taxon>Gunneridae</taxon>
        <taxon>Pentapetalae</taxon>
        <taxon>asterids</taxon>
        <taxon>lamiids</taxon>
        <taxon>Solanales</taxon>
        <taxon>Convolvulaceae</taxon>
        <taxon>Cuscuteae</taxon>
        <taxon>Cuscuta</taxon>
        <taxon>Cuscuta subgen. Cuscuta</taxon>
    </lineage>
</organism>
<name>A0AAV0CID1_9ASTE</name>
<gene>
    <name evidence="2" type="ORF">CEPIT_LOCUS6385</name>
</gene>
<evidence type="ECO:0000313" key="3">
    <source>
        <dbReference type="Proteomes" id="UP001152523"/>
    </source>
</evidence>
<feature type="region of interest" description="Disordered" evidence="1">
    <location>
        <begin position="1"/>
        <end position="86"/>
    </location>
</feature>
<comment type="caution">
    <text evidence="2">The sequence shown here is derived from an EMBL/GenBank/DDBJ whole genome shotgun (WGS) entry which is preliminary data.</text>
</comment>
<feature type="non-terminal residue" evidence="2">
    <location>
        <position position="149"/>
    </location>
</feature>
<dbReference type="AlphaFoldDB" id="A0AAV0CID1"/>